<dbReference type="Pfam" id="PF16277">
    <property type="entry name" value="DUF4926"/>
    <property type="match status" value="1"/>
</dbReference>
<dbReference type="STRING" id="549789.NIES30_16335"/>
<sequence>MPMVSDLTKFQLLDVVALKEDLPANNLAAGQVGTLVESLAPDVYEVDFSDDDGQTYAMVPLHTSQLLKLHYAPDRISLEALTMANTIYQHGSGDNIAGDKVMGQKIGTQVNGGNIGNVVNEASGNAQVTATGFTQTTGTTTAELLQLIASLRDTAVQLPPAVQEDIIIDIDDVEAEIQKPADQRSIPRLKKRLTALLTAASMIAGGVAAANTFADEVIELGSKFGIELQLHAAPSNQP</sequence>
<organism evidence="1 2">
    <name type="scientific">Phormidium tenue NIES-30</name>
    <dbReference type="NCBI Taxonomy" id="549789"/>
    <lineage>
        <taxon>Bacteria</taxon>
        <taxon>Bacillati</taxon>
        <taxon>Cyanobacteriota</taxon>
        <taxon>Cyanophyceae</taxon>
        <taxon>Oscillatoriophycideae</taxon>
        <taxon>Oscillatoriales</taxon>
        <taxon>Oscillatoriaceae</taxon>
        <taxon>Phormidium</taxon>
    </lineage>
</organism>
<evidence type="ECO:0000313" key="1">
    <source>
        <dbReference type="EMBL" id="OKH46662.1"/>
    </source>
</evidence>
<dbReference type="InterPro" id="IPR032568">
    <property type="entry name" value="DUF4926"/>
</dbReference>
<evidence type="ECO:0008006" key="3">
    <source>
        <dbReference type="Google" id="ProtNLM"/>
    </source>
</evidence>
<reference evidence="1 2" key="1">
    <citation type="submission" date="2016-11" db="EMBL/GenBank/DDBJ databases">
        <title>Draft Genome Sequences of Nine Cyanobacterial Strains from Diverse Habitats.</title>
        <authorList>
            <person name="Zhu T."/>
            <person name="Hou S."/>
            <person name="Lu X."/>
            <person name="Hess W.R."/>
        </authorList>
    </citation>
    <scope>NUCLEOTIDE SEQUENCE [LARGE SCALE GENOMIC DNA]</scope>
    <source>
        <strain evidence="1 2">NIES-30</strain>
    </source>
</reference>
<gene>
    <name evidence="1" type="ORF">NIES30_16335</name>
</gene>
<evidence type="ECO:0000313" key="2">
    <source>
        <dbReference type="Proteomes" id="UP000185557"/>
    </source>
</evidence>
<protein>
    <recommendedName>
        <fullName evidence="3">DUF4926 domain-containing protein</fullName>
    </recommendedName>
</protein>
<dbReference type="AlphaFoldDB" id="A0A1U7J388"/>
<comment type="caution">
    <text evidence="1">The sequence shown here is derived from an EMBL/GenBank/DDBJ whole genome shotgun (WGS) entry which is preliminary data.</text>
</comment>
<dbReference type="EMBL" id="MRCG01000012">
    <property type="protein sequence ID" value="OKH46662.1"/>
    <property type="molecule type" value="Genomic_DNA"/>
</dbReference>
<dbReference type="Proteomes" id="UP000185557">
    <property type="component" value="Unassembled WGS sequence"/>
</dbReference>
<name>A0A1U7J388_9CYAN</name>
<proteinExistence type="predicted"/>
<accession>A0A1U7J388</accession>
<keyword evidence="2" id="KW-1185">Reference proteome</keyword>